<dbReference type="PANTHER" id="PTHR34145">
    <property type="entry name" value="OS02G0105600 PROTEIN"/>
    <property type="match status" value="1"/>
</dbReference>
<keyword evidence="3" id="KW-1185">Reference proteome</keyword>
<accession>A0A1E5WFU8</accession>
<name>A0A1E5WFU8_9POAL</name>
<gene>
    <name evidence="2" type="ORF">BAE44_0002964</name>
</gene>
<dbReference type="SUPFAM" id="SSF52047">
    <property type="entry name" value="RNI-like"/>
    <property type="match status" value="1"/>
</dbReference>
<comment type="caution">
    <text evidence="2">The sequence shown here is derived from an EMBL/GenBank/DDBJ whole genome shotgun (WGS) entry which is preliminary data.</text>
</comment>
<dbReference type="InterPro" id="IPR053772">
    <property type="entry name" value="At1g61320/At1g61330-like"/>
</dbReference>
<evidence type="ECO:0000259" key="1">
    <source>
        <dbReference type="Pfam" id="PF23622"/>
    </source>
</evidence>
<dbReference type="AlphaFoldDB" id="A0A1E5WFU8"/>
<dbReference type="PANTHER" id="PTHR34145:SF35">
    <property type="entry name" value="F-BOX DOMAIN-CONTAINING PROTEIN"/>
    <property type="match status" value="1"/>
</dbReference>
<sequence length="324" mass="36342">MLKYNFPCSVLSDGNGSSIQYLDLEGCAFRPTVQLGCLRSLKELHLHYVGITGHELECLLSNSLVLERLELRDCYDIICLKIPYLLCCLSYLHVYGSNMLQAIENKAPNLRSIYLRNLPAPTLPGTVTATWRVIATEEHRNVLFQSRMVNTPMAPSRFLHLKHLSIDLIGVNLSPEYDYFLLASFIDASPSLRTFSLNAPLTLMMHESIIGGSSDLRQMPQHRHHDLQSFKITCFGSAKTLIELTCHILESTTSLECVTLDTTTTDAFRCSDGNSKKCYTMPNGIILEAQKALLAIETYIKMRAPATVELNVIEPCRLCHVIGM</sequence>
<feature type="domain" description="At1g61320/AtMIF1 LRR" evidence="1">
    <location>
        <begin position="144"/>
        <end position="316"/>
    </location>
</feature>
<reference evidence="2 3" key="1">
    <citation type="submission" date="2016-09" db="EMBL/GenBank/DDBJ databases">
        <title>The draft genome of Dichanthelium oligosanthes: A C3 panicoid grass species.</title>
        <authorList>
            <person name="Studer A.J."/>
            <person name="Schnable J.C."/>
            <person name="Brutnell T.P."/>
        </authorList>
    </citation>
    <scope>NUCLEOTIDE SEQUENCE [LARGE SCALE GENOMIC DNA]</scope>
    <source>
        <strain evidence="3">cv. Kellogg 1175</strain>
        <tissue evidence="2">Leaf</tissue>
    </source>
</reference>
<proteinExistence type="predicted"/>
<dbReference type="EMBL" id="LWDX02010389">
    <property type="protein sequence ID" value="OEL36030.1"/>
    <property type="molecule type" value="Genomic_DNA"/>
</dbReference>
<dbReference type="InterPro" id="IPR055357">
    <property type="entry name" value="LRR_At1g61320_AtMIF1"/>
</dbReference>
<dbReference type="OrthoDB" id="679153at2759"/>
<dbReference type="Pfam" id="PF23622">
    <property type="entry name" value="LRR_At1g61320_AtMIF1"/>
    <property type="match status" value="2"/>
</dbReference>
<dbReference type="Gene3D" id="3.80.10.10">
    <property type="entry name" value="Ribonuclease Inhibitor"/>
    <property type="match status" value="1"/>
</dbReference>
<evidence type="ECO:0000313" key="3">
    <source>
        <dbReference type="Proteomes" id="UP000095767"/>
    </source>
</evidence>
<protein>
    <recommendedName>
        <fullName evidence="1">At1g61320/AtMIF1 LRR domain-containing protein</fullName>
    </recommendedName>
</protein>
<evidence type="ECO:0000313" key="2">
    <source>
        <dbReference type="EMBL" id="OEL36030.1"/>
    </source>
</evidence>
<organism evidence="2 3">
    <name type="scientific">Dichanthelium oligosanthes</name>
    <dbReference type="NCBI Taxonomy" id="888268"/>
    <lineage>
        <taxon>Eukaryota</taxon>
        <taxon>Viridiplantae</taxon>
        <taxon>Streptophyta</taxon>
        <taxon>Embryophyta</taxon>
        <taxon>Tracheophyta</taxon>
        <taxon>Spermatophyta</taxon>
        <taxon>Magnoliopsida</taxon>
        <taxon>Liliopsida</taxon>
        <taxon>Poales</taxon>
        <taxon>Poaceae</taxon>
        <taxon>PACMAD clade</taxon>
        <taxon>Panicoideae</taxon>
        <taxon>Panicodae</taxon>
        <taxon>Paniceae</taxon>
        <taxon>Dichantheliinae</taxon>
        <taxon>Dichanthelium</taxon>
    </lineage>
</organism>
<dbReference type="Proteomes" id="UP000095767">
    <property type="component" value="Unassembled WGS sequence"/>
</dbReference>
<feature type="domain" description="At1g61320/AtMIF1 LRR" evidence="1">
    <location>
        <begin position="3"/>
        <end position="116"/>
    </location>
</feature>
<dbReference type="InterPro" id="IPR032675">
    <property type="entry name" value="LRR_dom_sf"/>
</dbReference>